<comment type="caution">
    <text evidence="2">The sequence shown here is derived from an EMBL/GenBank/DDBJ whole genome shotgun (WGS) entry which is preliminary data.</text>
</comment>
<keyword evidence="1" id="KW-0472">Membrane</keyword>
<feature type="transmembrane region" description="Helical" evidence="1">
    <location>
        <begin position="48"/>
        <end position="66"/>
    </location>
</feature>
<evidence type="ECO:0000313" key="2">
    <source>
        <dbReference type="EMBL" id="NYA71466.1"/>
    </source>
</evidence>
<dbReference type="AlphaFoldDB" id="A0A7Y8Y2U8"/>
<evidence type="ECO:0000313" key="3">
    <source>
        <dbReference type="Proteomes" id="UP000535020"/>
    </source>
</evidence>
<accession>A0A7Y8Y2U8</accession>
<protein>
    <submittedName>
        <fullName evidence="2">Uncharacterized protein</fullName>
    </submittedName>
</protein>
<evidence type="ECO:0000256" key="1">
    <source>
        <dbReference type="SAM" id="Phobius"/>
    </source>
</evidence>
<dbReference type="Proteomes" id="UP000535020">
    <property type="component" value="Unassembled WGS sequence"/>
</dbReference>
<keyword evidence="1" id="KW-1133">Transmembrane helix</keyword>
<reference evidence="2 3" key="1">
    <citation type="submission" date="2020-07" db="EMBL/GenBank/DDBJ databases">
        <authorList>
            <person name="Sun Q."/>
        </authorList>
    </citation>
    <scope>NUCLEOTIDE SEQUENCE [LARGE SCALE GENOMIC DNA]</scope>
    <source>
        <strain evidence="2 3">MAH-1</strain>
    </source>
</reference>
<dbReference type="EMBL" id="JACBJI010000004">
    <property type="protein sequence ID" value="NYA71466.1"/>
    <property type="molecule type" value="Genomic_DNA"/>
</dbReference>
<name>A0A7Y8Y2U8_9FLAO</name>
<keyword evidence="3" id="KW-1185">Reference proteome</keyword>
<organism evidence="2 3">
    <name type="scientific">Flavobacterium agri</name>
    <dbReference type="NCBI Taxonomy" id="2743471"/>
    <lineage>
        <taxon>Bacteria</taxon>
        <taxon>Pseudomonadati</taxon>
        <taxon>Bacteroidota</taxon>
        <taxon>Flavobacteriia</taxon>
        <taxon>Flavobacteriales</taxon>
        <taxon>Flavobacteriaceae</taxon>
        <taxon>Flavobacterium</taxon>
    </lineage>
</organism>
<feature type="transmembrane region" description="Helical" evidence="1">
    <location>
        <begin position="20"/>
        <end position="36"/>
    </location>
</feature>
<keyword evidence="1" id="KW-0812">Transmembrane</keyword>
<gene>
    <name evidence="2" type="ORF">HZF10_11075</name>
</gene>
<proteinExistence type="predicted"/>
<sequence length="167" mass="19404">MDKTFNGEYKPFYLRLFKKISPVILIAFIAVLNVFYGRRSGIFADYKIEFSVVMAIAATIGFFYHMNRIRTVVTEVQISDSKFKIFGYDFNSKFEDDLDLSKTFIEVVEEYVGKNNSVYCLEIMCEDKFYYINKSSDWNYQVLIDLINEYSLKTGKVIPSLGLLKGA</sequence>
<dbReference type="RefSeq" id="WP_176006271.1">
    <property type="nucleotide sequence ID" value="NZ_JABWMI010000011.1"/>
</dbReference>